<evidence type="ECO:0000313" key="3">
    <source>
        <dbReference type="EMBL" id="CAA7265274.1"/>
    </source>
</evidence>
<sequence length="664" mass="76478">MQVSSPSSSTAEADSSASDTKQEDDRQVAHALLVGKRKISSNAGNPRPFKRPRGMRGLLQQLPEMPLDVVYEIFSQLNPLDILNLSRTTKELRKMLLSQTSIFIWRRSRENIESLPECPKDLSEPQYADLVFGRNCNYCLRNLHKLHVIWDAGVKCCKPCVPKEFIPRADGWTATQAYPRELAIFLPKVGIVQGRRSREYGLRTLHEAWREKMASLTDEEARQCWLQAEIRKRRKMHLDTAKCQEWLDGYKAGQQEQKEEQIKKRKAIILERLRNSDWGEELALNRGCKPLELPAVIKVCQKELTERILLNLDEHLNEFMKEAQDKRLFQERAKVMKARLPILKQEHTTWISKFPPNAIYPPLSEVYRFREIQDIFFKDLPGDCPENYFAALNTSSKHFLQLWDENVRAQLIRLVKEANLVDYNFDPATVLNLATTFFTCGQNNVPLGYPRIAMHRGATVSGGYSNSLFRDERVLGETIGQVYWNQFHQISFAKDVFEIVTALIRLCSYDPTVITAQELNEANPIFECTACSDDDGRAAMTWCAVIAHQRSSHPGSKTDTSKLHLLGEEDTIKARQGIAELQERNLWKEKWTENLTCVHCKETGNMKKLMKHVQDAHGKPVLSKEDFVPNFDHDHTPPLYRLWPPRELLHCNAPATDTRESNPE</sequence>
<name>A0A8S0VWM1_CYCAE</name>
<dbReference type="AlphaFoldDB" id="A0A8S0VWM1"/>
<comment type="caution">
    <text evidence="3">The sequence shown here is derived from an EMBL/GenBank/DDBJ whole genome shotgun (WGS) entry which is preliminary data.</text>
</comment>
<dbReference type="InterPro" id="IPR001810">
    <property type="entry name" value="F-box_dom"/>
</dbReference>
<feature type="region of interest" description="Disordered" evidence="1">
    <location>
        <begin position="1"/>
        <end position="30"/>
    </location>
</feature>
<keyword evidence="4" id="KW-1185">Reference proteome</keyword>
<dbReference type="PROSITE" id="PS50181">
    <property type="entry name" value="FBOX"/>
    <property type="match status" value="1"/>
</dbReference>
<dbReference type="EMBL" id="CACVBS010000048">
    <property type="protein sequence ID" value="CAA7265274.1"/>
    <property type="molecule type" value="Genomic_DNA"/>
</dbReference>
<evidence type="ECO:0000256" key="1">
    <source>
        <dbReference type="SAM" id="MobiDB-lite"/>
    </source>
</evidence>
<dbReference type="Pfam" id="PF00646">
    <property type="entry name" value="F-box"/>
    <property type="match status" value="1"/>
</dbReference>
<reference evidence="3 4" key="1">
    <citation type="submission" date="2020-01" db="EMBL/GenBank/DDBJ databases">
        <authorList>
            <person name="Gupta K D."/>
        </authorList>
    </citation>
    <scope>NUCLEOTIDE SEQUENCE [LARGE SCALE GENOMIC DNA]</scope>
</reference>
<feature type="compositionally biased region" description="Low complexity" evidence="1">
    <location>
        <begin position="1"/>
        <end position="18"/>
    </location>
</feature>
<evidence type="ECO:0000313" key="4">
    <source>
        <dbReference type="Proteomes" id="UP000467700"/>
    </source>
</evidence>
<gene>
    <name evidence="3" type="ORF">AAE3_LOCUS7643</name>
</gene>
<feature type="domain" description="F-box" evidence="2">
    <location>
        <begin position="59"/>
        <end position="108"/>
    </location>
</feature>
<proteinExistence type="predicted"/>
<accession>A0A8S0VWM1</accession>
<dbReference type="Proteomes" id="UP000467700">
    <property type="component" value="Unassembled WGS sequence"/>
</dbReference>
<dbReference type="SMART" id="SM00256">
    <property type="entry name" value="FBOX"/>
    <property type="match status" value="1"/>
</dbReference>
<evidence type="ECO:0000259" key="2">
    <source>
        <dbReference type="PROSITE" id="PS50181"/>
    </source>
</evidence>
<dbReference type="InterPro" id="IPR036047">
    <property type="entry name" value="F-box-like_dom_sf"/>
</dbReference>
<protein>
    <recommendedName>
        <fullName evidence="2">F-box domain-containing protein</fullName>
    </recommendedName>
</protein>
<organism evidence="3 4">
    <name type="scientific">Cyclocybe aegerita</name>
    <name type="common">Black poplar mushroom</name>
    <name type="synonym">Agrocybe aegerita</name>
    <dbReference type="NCBI Taxonomy" id="1973307"/>
    <lineage>
        <taxon>Eukaryota</taxon>
        <taxon>Fungi</taxon>
        <taxon>Dikarya</taxon>
        <taxon>Basidiomycota</taxon>
        <taxon>Agaricomycotina</taxon>
        <taxon>Agaricomycetes</taxon>
        <taxon>Agaricomycetidae</taxon>
        <taxon>Agaricales</taxon>
        <taxon>Agaricineae</taxon>
        <taxon>Bolbitiaceae</taxon>
        <taxon>Cyclocybe</taxon>
    </lineage>
</organism>
<dbReference type="SUPFAM" id="SSF81383">
    <property type="entry name" value="F-box domain"/>
    <property type="match status" value="1"/>
</dbReference>
<dbReference type="OrthoDB" id="2322499at2759"/>